<name>A0A9Q5CU22_CLOBE</name>
<accession>A0A9Q5CU22</accession>
<gene>
    <name evidence="1" type="ORF">DFH45_004966</name>
</gene>
<dbReference type="AlphaFoldDB" id="A0A9Q5CU22"/>
<comment type="caution">
    <text evidence="1">The sequence shown here is derived from an EMBL/GenBank/DDBJ whole genome shotgun (WGS) entry which is preliminary data.</text>
</comment>
<organism evidence="1 2">
    <name type="scientific">Clostridium beijerinckii</name>
    <name type="common">Clostridium MP</name>
    <dbReference type="NCBI Taxonomy" id="1520"/>
    <lineage>
        <taxon>Bacteria</taxon>
        <taxon>Bacillati</taxon>
        <taxon>Bacillota</taxon>
        <taxon>Clostridia</taxon>
        <taxon>Eubacteriales</taxon>
        <taxon>Clostridiaceae</taxon>
        <taxon>Clostridium</taxon>
    </lineage>
</organism>
<protein>
    <submittedName>
        <fullName evidence="1">Uncharacterized protein</fullName>
    </submittedName>
</protein>
<dbReference type="EMBL" id="JABSXK010000001">
    <property type="protein sequence ID" value="NRV12003.1"/>
    <property type="molecule type" value="Genomic_DNA"/>
</dbReference>
<reference evidence="1" key="1">
    <citation type="submission" date="2020-05" db="EMBL/GenBank/DDBJ databases">
        <title>Genomic insights into acetone-butanol-ethanol (ABE) fermentation by sequencing solventogenic clostridia strains.</title>
        <authorList>
            <person name="Brown S."/>
        </authorList>
    </citation>
    <scope>NUCLEOTIDE SEQUENCE</scope>
    <source>
        <strain evidence="1">DJ126</strain>
    </source>
</reference>
<dbReference type="Proteomes" id="UP000821656">
    <property type="component" value="Unassembled WGS sequence"/>
</dbReference>
<proteinExistence type="predicted"/>
<dbReference type="RefSeq" id="WP_077306608.1">
    <property type="nucleotide sequence ID" value="NZ_CP016090.1"/>
</dbReference>
<evidence type="ECO:0000313" key="2">
    <source>
        <dbReference type="Proteomes" id="UP000821656"/>
    </source>
</evidence>
<sequence>MEGFIIGIIVLVVVAGAFVYWKRSQQTKTIENAIVTKQNTNLTNSEQVNEEMNHLMIQLEQLSLDSIPDETKLMEITDSKVLAQVTNLIPELFKVGNAAGNAVQGAKANAEVLYRAIIPAGAKLANSREMDGAVRGIYHGAEGVKGHANLLAAKKNANVSRNVAASAMNLASMVVGQYYMNEINEELGEISAGITKISDFQDNEYKSKVFALVAQIQKVAIFQVDILDNDELRLSEIYNLNRWEQECIQLLGQANLTIAGFAKKENLDYEEYEKQLAEAQNWFVYQKTLMEVMIKIAELKHTLHLGSASREQCGALLPTYSKQVQDSLNQLSTWHKAQTEKFEINVDEKSRKRMGLDGVIYFIPGLINEENKFCSIPNNTVKKIIAQTNGYTTRQNIDPIDLFQEDVRIIAKEGRIYYLPKDVL</sequence>
<evidence type="ECO:0000313" key="1">
    <source>
        <dbReference type="EMBL" id="NRV12003.1"/>
    </source>
</evidence>